<organism evidence="2 3">
    <name type="scientific">Vibrio diazotrophicus</name>
    <dbReference type="NCBI Taxonomy" id="685"/>
    <lineage>
        <taxon>Bacteria</taxon>
        <taxon>Pseudomonadati</taxon>
        <taxon>Pseudomonadota</taxon>
        <taxon>Gammaproteobacteria</taxon>
        <taxon>Vibrionales</taxon>
        <taxon>Vibrionaceae</taxon>
        <taxon>Vibrio</taxon>
    </lineage>
</organism>
<feature type="transmembrane region" description="Helical" evidence="1">
    <location>
        <begin position="122"/>
        <end position="143"/>
    </location>
</feature>
<reference evidence="2 3" key="1">
    <citation type="submission" date="2018-01" db="EMBL/GenBank/DDBJ databases">
        <title>Draft genome sequences of six Vibrio diazotrophicus strains isolated from deep-sea sediments of the Baltic Sea.</title>
        <authorList>
            <person name="Castillo D."/>
            <person name="Vandieken V."/>
            <person name="Chiang O."/>
            <person name="Middelboe M."/>
        </authorList>
    </citation>
    <scope>NUCLEOTIDE SEQUENCE [LARGE SCALE GENOMIC DNA]</scope>
    <source>
        <strain evidence="2 3">65.10M</strain>
    </source>
</reference>
<dbReference type="EMBL" id="POSM01000032">
    <property type="protein sequence ID" value="PNH99243.1"/>
    <property type="molecule type" value="Genomic_DNA"/>
</dbReference>
<feature type="transmembrane region" description="Helical" evidence="1">
    <location>
        <begin position="77"/>
        <end position="102"/>
    </location>
</feature>
<proteinExistence type="predicted"/>
<dbReference type="RefSeq" id="WP_102969349.1">
    <property type="nucleotide sequence ID" value="NZ_POSM01000032.1"/>
</dbReference>
<comment type="caution">
    <text evidence="2">The sequence shown here is derived from an EMBL/GenBank/DDBJ whole genome shotgun (WGS) entry which is preliminary data.</text>
</comment>
<gene>
    <name evidence="2" type="ORF">C1O25_17985</name>
</gene>
<accession>A0ABX4W662</accession>
<protein>
    <recommendedName>
        <fullName evidence="4">DUF1232 domain-containing protein</fullName>
    </recommendedName>
</protein>
<evidence type="ECO:0008006" key="4">
    <source>
        <dbReference type="Google" id="ProtNLM"/>
    </source>
</evidence>
<keyword evidence="1" id="KW-0812">Transmembrane</keyword>
<evidence type="ECO:0000313" key="3">
    <source>
        <dbReference type="Proteomes" id="UP000236547"/>
    </source>
</evidence>
<dbReference type="Proteomes" id="UP000236547">
    <property type="component" value="Unassembled WGS sequence"/>
</dbReference>
<keyword evidence="1" id="KW-1133">Transmembrane helix</keyword>
<dbReference type="InterPro" id="IPR021497">
    <property type="entry name" value="GTA_holin_3TM"/>
</dbReference>
<evidence type="ECO:0000313" key="2">
    <source>
        <dbReference type="EMBL" id="PNH99243.1"/>
    </source>
</evidence>
<evidence type="ECO:0000256" key="1">
    <source>
        <dbReference type="SAM" id="Phobius"/>
    </source>
</evidence>
<dbReference type="Pfam" id="PF11351">
    <property type="entry name" value="GTA_holin_3TM"/>
    <property type="match status" value="1"/>
</dbReference>
<sequence>MAFDPLSAAFELGNSVINKIWPDPAKQAEEQRKLAELYQKGDLEQLNAHVALMTKQADINLQDAKSSNWFQASWRPAIGWVGAISLALMYIPKAIVQTYIWTYQAITILDDWNGVAELVVPAFPDLGVGDVIGLLMSMLGVAAMRSFDKVKSTDTK</sequence>
<name>A0ABX4W662_VIBDI</name>
<keyword evidence="3" id="KW-1185">Reference proteome</keyword>
<keyword evidence="1" id="KW-0472">Membrane</keyword>